<reference evidence="17 18" key="1">
    <citation type="journal article" date="2018" name="Nat. Ecol. Evol.">
        <title>Pezizomycetes genomes reveal the molecular basis of ectomycorrhizal truffle lifestyle.</title>
        <authorList>
            <person name="Murat C."/>
            <person name="Payen T."/>
            <person name="Noel B."/>
            <person name="Kuo A."/>
            <person name="Morin E."/>
            <person name="Chen J."/>
            <person name="Kohler A."/>
            <person name="Krizsan K."/>
            <person name="Balestrini R."/>
            <person name="Da Silva C."/>
            <person name="Montanini B."/>
            <person name="Hainaut M."/>
            <person name="Levati E."/>
            <person name="Barry K.W."/>
            <person name="Belfiori B."/>
            <person name="Cichocki N."/>
            <person name="Clum A."/>
            <person name="Dockter R.B."/>
            <person name="Fauchery L."/>
            <person name="Guy J."/>
            <person name="Iotti M."/>
            <person name="Le Tacon F."/>
            <person name="Lindquist E.A."/>
            <person name="Lipzen A."/>
            <person name="Malagnac F."/>
            <person name="Mello A."/>
            <person name="Molinier V."/>
            <person name="Miyauchi S."/>
            <person name="Poulain J."/>
            <person name="Riccioni C."/>
            <person name="Rubini A."/>
            <person name="Sitrit Y."/>
            <person name="Splivallo R."/>
            <person name="Traeger S."/>
            <person name="Wang M."/>
            <person name="Zifcakova L."/>
            <person name="Wipf D."/>
            <person name="Zambonelli A."/>
            <person name="Paolocci F."/>
            <person name="Nowrousian M."/>
            <person name="Ottonello S."/>
            <person name="Baldrian P."/>
            <person name="Spatafora J.W."/>
            <person name="Henrissat B."/>
            <person name="Nagy L.G."/>
            <person name="Aury J.M."/>
            <person name="Wincker P."/>
            <person name="Grigoriev I.V."/>
            <person name="Bonfante P."/>
            <person name="Martin F.M."/>
        </authorList>
    </citation>
    <scope>NUCLEOTIDE SEQUENCE [LARGE SCALE GENOMIC DNA]</scope>
    <source>
        <strain evidence="17 18">RN42</strain>
    </source>
</reference>
<dbReference type="SUPFAM" id="SSF50715">
    <property type="entry name" value="Ribosomal protein L25-like"/>
    <property type="match status" value="1"/>
</dbReference>
<feature type="region of interest" description="Disordered" evidence="11">
    <location>
        <begin position="178"/>
        <end position="221"/>
    </location>
</feature>
<dbReference type="PANTHER" id="PTHR43097">
    <property type="entry name" value="GLUTAMINE-TRNA LIGASE"/>
    <property type="match status" value="1"/>
</dbReference>
<dbReference type="InterPro" id="IPR001412">
    <property type="entry name" value="aa-tRNA-synth_I_CS"/>
</dbReference>
<dbReference type="InterPro" id="IPR004514">
    <property type="entry name" value="Gln-tRNA-synth"/>
</dbReference>
<dbReference type="OrthoDB" id="10250478at2759"/>
<dbReference type="Pfam" id="PF00749">
    <property type="entry name" value="tRNA-synt_1c"/>
    <property type="match status" value="1"/>
</dbReference>
<evidence type="ECO:0000256" key="8">
    <source>
        <dbReference type="ARBA" id="ARBA00030466"/>
    </source>
</evidence>
<evidence type="ECO:0000259" key="14">
    <source>
        <dbReference type="Pfam" id="PF04557"/>
    </source>
</evidence>
<dbReference type="InterPro" id="IPR049437">
    <property type="entry name" value="tRNA-synt_1c_C2"/>
</dbReference>
<dbReference type="Pfam" id="PF04558">
    <property type="entry name" value="tRNA_synt_1c_R1"/>
    <property type="match status" value="1"/>
</dbReference>
<accession>A0A3N4HFJ3</accession>
<evidence type="ECO:0000259" key="12">
    <source>
        <dbReference type="Pfam" id="PF00749"/>
    </source>
</evidence>
<dbReference type="GO" id="GO:0005829">
    <property type="term" value="C:cytosol"/>
    <property type="evidence" value="ECO:0007669"/>
    <property type="project" value="TreeGrafter"/>
</dbReference>
<dbReference type="PRINTS" id="PR00987">
    <property type="entry name" value="TRNASYNTHGLU"/>
</dbReference>
<evidence type="ECO:0000256" key="3">
    <source>
        <dbReference type="ARBA" id="ARBA00022598"/>
    </source>
</evidence>
<keyword evidence="6 10" id="KW-0648">Protein biosynthesis</keyword>
<dbReference type="InterPro" id="IPR042559">
    <property type="entry name" value="Gln-tRNA-synth_Ib_RNA-bd_N_2"/>
</dbReference>
<evidence type="ECO:0000256" key="11">
    <source>
        <dbReference type="SAM" id="MobiDB-lite"/>
    </source>
</evidence>
<keyword evidence="5 10" id="KW-0067">ATP-binding</keyword>
<evidence type="ECO:0000256" key="4">
    <source>
        <dbReference type="ARBA" id="ARBA00022741"/>
    </source>
</evidence>
<gene>
    <name evidence="17" type="ORF">BJ508DRAFT_419215</name>
</gene>
<feature type="compositionally biased region" description="Basic and acidic residues" evidence="11">
    <location>
        <begin position="178"/>
        <end position="216"/>
    </location>
</feature>
<dbReference type="InterPro" id="IPR020059">
    <property type="entry name" value="Glu/Gln-tRNA-synth_Ib_codon-bd"/>
</dbReference>
<dbReference type="InterPro" id="IPR007638">
    <property type="entry name" value="Gln-tRNA-synth_Ib_RNA-bd_2"/>
</dbReference>
<dbReference type="Proteomes" id="UP000275078">
    <property type="component" value="Unassembled WGS sequence"/>
</dbReference>
<evidence type="ECO:0000313" key="17">
    <source>
        <dbReference type="EMBL" id="RPA72909.1"/>
    </source>
</evidence>
<dbReference type="GO" id="GO:0004819">
    <property type="term" value="F:glutamine-tRNA ligase activity"/>
    <property type="evidence" value="ECO:0007669"/>
    <property type="project" value="UniProtKB-EC"/>
</dbReference>
<dbReference type="FunFam" id="1.10.10.2420:FF:000001">
    <property type="entry name" value="Glutamine--tRNA ligase cytoplasmic"/>
    <property type="match status" value="1"/>
</dbReference>
<dbReference type="InterPro" id="IPR050132">
    <property type="entry name" value="Gln/Glu-tRNA_Ligase"/>
</dbReference>
<evidence type="ECO:0000256" key="5">
    <source>
        <dbReference type="ARBA" id="ARBA00022840"/>
    </source>
</evidence>
<feature type="domain" description="Glutamyl/glutaminyl-tRNA synthetase class Ib catalytic" evidence="12">
    <location>
        <begin position="260"/>
        <end position="585"/>
    </location>
</feature>
<evidence type="ECO:0000256" key="2">
    <source>
        <dbReference type="ARBA" id="ARBA00012836"/>
    </source>
</evidence>
<dbReference type="GO" id="GO:0006425">
    <property type="term" value="P:glutaminyl-tRNA aminoacylation"/>
    <property type="evidence" value="ECO:0007669"/>
    <property type="project" value="InterPro"/>
</dbReference>
<comment type="similarity">
    <text evidence="1 10">Belongs to the class-I aminoacyl-tRNA synthetase family.</text>
</comment>
<dbReference type="Pfam" id="PF04557">
    <property type="entry name" value="tRNA_synt_1c_R2"/>
    <property type="match status" value="1"/>
</dbReference>
<feature type="domain" description="tRNA synthetases class I (E and Q) anti-codon binding" evidence="16">
    <location>
        <begin position="704"/>
        <end position="765"/>
    </location>
</feature>
<dbReference type="PROSITE" id="PS00178">
    <property type="entry name" value="AA_TRNA_LIGASE_I"/>
    <property type="match status" value="1"/>
</dbReference>
<evidence type="ECO:0000259" key="16">
    <source>
        <dbReference type="Pfam" id="PF20974"/>
    </source>
</evidence>
<dbReference type="SUPFAM" id="SSF52374">
    <property type="entry name" value="Nucleotidylyl transferase"/>
    <property type="match status" value="1"/>
</dbReference>
<dbReference type="InterPro" id="IPR000924">
    <property type="entry name" value="Glu/Gln-tRNA-synth"/>
</dbReference>
<evidence type="ECO:0000259" key="15">
    <source>
        <dbReference type="Pfam" id="PF04558"/>
    </source>
</evidence>
<evidence type="ECO:0000256" key="7">
    <source>
        <dbReference type="ARBA" id="ARBA00023146"/>
    </source>
</evidence>
<dbReference type="FunFam" id="2.40.240.10:FF:000007">
    <property type="entry name" value="Glutamine--tRNA ligase"/>
    <property type="match status" value="1"/>
</dbReference>
<dbReference type="STRING" id="1160509.A0A3N4HFJ3"/>
<dbReference type="GO" id="GO:0005524">
    <property type="term" value="F:ATP binding"/>
    <property type="evidence" value="ECO:0007669"/>
    <property type="project" value="UniProtKB-KW"/>
</dbReference>
<dbReference type="InterPro" id="IPR020056">
    <property type="entry name" value="Rbsml_bL25/Gln-tRNA_synth_N"/>
</dbReference>
<name>A0A3N4HFJ3_ASCIM</name>
<evidence type="ECO:0000256" key="10">
    <source>
        <dbReference type="RuleBase" id="RU363037"/>
    </source>
</evidence>
<evidence type="ECO:0000259" key="13">
    <source>
        <dbReference type="Pfam" id="PF03950"/>
    </source>
</evidence>
<feature type="domain" description="Glutamyl/glutaminyl-tRNA synthetase class Ib anti-codon binding" evidence="13">
    <location>
        <begin position="590"/>
        <end position="691"/>
    </location>
</feature>
<dbReference type="EC" id="6.1.1.18" evidence="2"/>
<dbReference type="InterPro" id="IPR014729">
    <property type="entry name" value="Rossmann-like_a/b/a_fold"/>
</dbReference>
<evidence type="ECO:0000256" key="1">
    <source>
        <dbReference type="ARBA" id="ARBA00005594"/>
    </source>
</evidence>
<dbReference type="Gene3D" id="1.10.8.1290">
    <property type="entry name" value="Glutaminyl-tRNA synthetase, non-specific RNA binding region part 1, domain 1"/>
    <property type="match status" value="1"/>
</dbReference>
<dbReference type="InterPro" id="IPR011035">
    <property type="entry name" value="Ribosomal_bL25/Gln-tRNA_synth"/>
</dbReference>
<keyword evidence="7 10" id="KW-0030">Aminoacyl-tRNA synthetase</keyword>
<evidence type="ECO:0000313" key="18">
    <source>
        <dbReference type="Proteomes" id="UP000275078"/>
    </source>
</evidence>
<protein>
    <recommendedName>
        <fullName evidence="2">glutamine--tRNA ligase</fullName>
        <ecNumber evidence="2">6.1.1.18</ecNumber>
    </recommendedName>
    <alternativeName>
        <fullName evidence="8">Glutaminyl-tRNA synthetase</fullName>
    </alternativeName>
</protein>
<dbReference type="NCBIfam" id="TIGR00440">
    <property type="entry name" value="glnS"/>
    <property type="match status" value="1"/>
</dbReference>
<dbReference type="Pfam" id="PF03950">
    <property type="entry name" value="tRNA-synt_1c_C"/>
    <property type="match status" value="1"/>
</dbReference>
<dbReference type="InterPro" id="IPR007639">
    <property type="entry name" value="Gln-tRNA-synth_Ib_RNA-bd_N"/>
</dbReference>
<feature type="domain" description="Glutaminyl-tRNA synthetase class Ib non-specific RNA-binding" evidence="15">
    <location>
        <begin position="6"/>
        <end position="164"/>
    </location>
</feature>
<sequence>MATIAEITASLQKLGFGEKQIGDIEKNKKLTNTWAEVIKPLESTPEKLDAKYAPLLEKLVVDTKDKSFANREYIADAITSERLKSKGQVDSAVKYVRAKAGDVDDAEFDKECGVGIEYTPELIAEEVKKYIEANRDSIIEGRYSTQSVALKKLKDETILKWAAPGEIKSEVDKQYLELLGPKDERDDPKAAKKDKKDKAAKGAAKGEAKPKGKPSGEDSSALDTTSMFKEGFLAGLHKVGGNYQKNPKRREEHMKATGGKVFTRFPPEPNGYLHIGHSKAIAINFGFARYHGGECYLRYDDTNPEAEKEEYFIKIREIVEWLGFKPYKITYSSDYFQELYDLAEKLIDVGKAYICHCSAEEIKKQRGGEERGPRYACPHRERPKQESLQEFRKMMVKPPPVPNDSPEYKRLRHTFYEPGEAMLRMKQDLEDGNPQMWDLVAYRIKNEAHARTGDKWRIYPTYDFTHCLVDSFENITHSLCTTEFVQSRISYDWLCDVLDVYRPQQNEYGRLNIQGTVLSKRKIEKLVANKFVDGWDDPRLFTLVGVRRRGVPPGAVLAFVNNLGVTTANTNIQASRFDQAVRGYLEQTVPRLMMILDPIPVEIENLPEDYLEHIEVPFKQGDAKMGSHQVPFTKTILIDRSDFREVDSPDYFRLAPGKSVGLFKATYPITATRFDKDEKTGKITRVYAHYDNESPNFKKPKAYISWVASSPANNSPIPVTVRLFNRLFKSDDPNTNPEGFLKDINPNSREVYENAVIETGFEEVRKRAPWPEREGEDKSHAGPETVRFQAMRIGYFAMDSDTTEDEIVLNRIVTLKEDAGKNA</sequence>
<keyword evidence="18" id="KW-1185">Reference proteome</keyword>
<proteinExistence type="inferred from homology"/>
<dbReference type="Pfam" id="PF20974">
    <property type="entry name" value="tRNA-synt_1c_C2"/>
    <property type="match status" value="1"/>
</dbReference>
<dbReference type="Gene3D" id="1.10.10.2420">
    <property type="match status" value="1"/>
</dbReference>
<dbReference type="PANTHER" id="PTHR43097:SF4">
    <property type="entry name" value="GLUTAMINE--TRNA LIGASE"/>
    <property type="match status" value="1"/>
</dbReference>
<organism evidence="17 18">
    <name type="scientific">Ascobolus immersus RN42</name>
    <dbReference type="NCBI Taxonomy" id="1160509"/>
    <lineage>
        <taxon>Eukaryota</taxon>
        <taxon>Fungi</taxon>
        <taxon>Dikarya</taxon>
        <taxon>Ascomycota</taxon>
        <taxon>Pezizomycotina</taxon>
        <taxon>Pezizomycetes</taxon>
        <taxon>Pezizales</taxon>
        <taxon>Ascobolaceae</taxon>
        <taxon>Ascobolus</taxon>
    </lineage>
</organism>
<keyword evidence="3 10" id="KW-0436">Ligase</keyword>
<keyword evidence="4 10" id="KW-0547">Nucleotide-binding</keyword>
<evidence type="ECO:0000256" key="9">
    <source>
        <dbReference type="ARBA" id="ARBA00048270"/>
    </source>
</evidence>
<dbReference type="InterPro" id="IPR020058">
    <property type="entry name" value="Glu/Gln-tRNA-synth_Ib_cat-dom"/>
</dbReference>
<dbReference type="FunFam" id="3.40.50.620:FF:000183">
    <property type="entry name" value="Glutaminyl-tRNA synthetase"/>
    <property type="match status" value="1"/>
</dbReference>
<comment type="catalytic activity">
    <reaction evidence="9">
        <text>tRNA(Gln) + L-glutamine + ATP = L-glutaminyl-tRNA(Gln) + AMP + diphosphate</text>
        <dbReference type="Rhea" id="RHEA:20121"/>
        <dbReference type="Rhea" id="RHEA-COMP:9662"/>
        <dbReference type="Rhea" id="RHEA-COMP:9681"/>
        <dbReference type="ChEBI" id="CHEBI:30616"/>
        <dbReference type="ChEBI" id="CHEBI:33019"/>
        <dbReference type="ChEBI" id="CHEBI:58359"/>
        <dbReference type="ChEBI" id="CHEBI:78442"/>
        <dbReference type="ChEBI" id="CHEBI:78521"/>
        <dbReference type="ChEBI" id="CHEBI:456215"/>
        <dbReference type="EC" id="6.1.1.18"/>
    </reaction>
</comment>
<dbReference type="Gene3D" id="2.40.240.10">
    <property type="entry name" value="Ribosomal Protein L25, Chain P"/>
    <property type="match status" value="2"/>
</dbReference>
<evidence type="ECO:0000256" key="6">
    <source>
        <dbReference type="ARBA" id="ARBA00022917"/>
    </source>
</evidence>
<dbReference type="Gene3D" id="3.40.50.620">
    <property type="entry name" value="HUPs"/>
    <property type="match status" value="1"/>
</dbReference>
<dbReference type="EMBL" id="ML119840">
    <property type="protein sequence ID" value="RPA72909.1"/>
    <property type="molecule type" value="Genomic_DNA"/>
</dbReference>
<dbReference type="AlphaFoldDB" id="A0A3N4HFJ3"/>
<dbReference type="InterPro" id="IPR042558">
    <property type="entry name" value="Gln-tRNA-synth_Ib_RNA-bd_N_1"/>
</dbReference>
<feature type="domain" description="Glutaminyl-tRNA synthetase class Ib non-specific RNA-binding" evidence="14">
    <location>
        <begin position="167"/>
        <end position="253"/>
    </location>
</feature>
<dbReference type="FunFam" id="2.40.240.10:FF:000015">
    <property type="entry name" value="Glutaminyl-tRNA synthetase"/>
    <property type="match status" value="1"/>
</dbReference>
<dbReference type="FunFam" id="1.10.1160.10:FF:000001">
    <property type="entry name" value="Glutamine--tRNA ligase"/>
    <property type="match status" value="1"/>
</dbReference>